<evidence type="ECO:0000313" key="1">
    <source>
        <dbReference type="EMBL" id="RZN55842.1"/>
    </source>
</evidence>
<evidence type="ECO:0000313" key="4">
    <source>
        <dbReference type="Proteomes" id="UP000317265"/>
    </source>
</evidence>
<dbReference type="Proteomes" id="UP000317265">
    <property type="component" value="Unassembled WGS sequence"/>
</dbReference>
<dbReference type="GO" id="GO:0006355">
    <property type="term" value="P:regulation of DNA-templated transcription"/>
    <property type="evidence" value="ECO:0007669"/>
    <property type="project" value="InterPro"/>
</dbReference>
<dbReference type="InterPro" id="IPR010985">
    <property type="entry name" value="Ribbon_hlx_hlx"/>
</dbReference>
<sequence length="175" mass="20474">MSSETRTFRLDNEIIKYLEQEAKKQGATLNGLVCRILRNYVRIESKIKQIGIISLFRDDFINILNLIDENKISELGIKIGNSIPKDIILLLFGEISMNSLRQFLSLVLHGYLNWINVNEVENEDYIEIRAWHNMGNKWSIFIKNFIESLFISTINIKPRFKYISDSSIIFTINKN</sequence>
<evidence type="ECO:0000313" key="3">
    <source>
        <dbReference type="Proteomes" id="UP000316080"/>
    </source>
</evidence>
<gene>
    <name evidence="2" type="ORF">DSO09_01820</name>
    <name evidence="1" type="ORF">EF809_04310</name>
</gene>
<comment type="caution">
    <text evidence="2">The sequence shown here is derived from an EMBL/GenBank/DDBJ whole genome shotgun (WGS) entry which is preliminary data.</text>
</comment>
<evidence type="ECO:0000313" key="2">
    <source>
        <dbReference type="EMBL" id="TDA39706.1"/>
    </source>
</evidence>
<reference evidence="1 3" key="2">
    <citation type="journal article" date="2019" name="Nat. Microbiol.">
        <title>Wide diversity of methane and short-chain alkane metabolisms in uncultured archaea.</title>
        <authorList>
            <person name="Borrel G."/>
            <person name="Adam P.S."/>
            <person name="McKay L.J."/>
            <person name="Chen L.X."/>
            <person name="Sierra-Garcia I.N."/>
            <person name="Sieber C.M."/>
            <person name="Letourneur Q."/>
            <person name="Ghozlane A."/>
            <person name="Andersen G.L."/>
            <person name="Li W.J."/>
            <person name="Hallam S.J."/>
            <person name="Muyzer G."/>
            <person name="de Oliveira V.M."/>
            <person name="Inskeep W.P."/>
            <person name="Banfield J.F."/>
            <person name="Gribaldo S."/>
        </authorList>
    </citation>
    <scope>NUCLEOTIDE SEQUENCE [LARGE SCALE GENOMIC DNA]</scope>
    <source>
        <strain evidence="1">Verst-YHS</strain>
    </source>
</reference>
<proteinExistence type="predicted"/>
<dbReference type="Proteomes" id="UP000316080">
    <property type="component" value="Unassembled WGS sequence"/>
</dbReference>
<protein>
    <submittedName>
        <fullName evidence="2">Uncharacterized protein</fullName>
    </submittedName>
</protein>
<dbReference type="EMBL" id="RXIH01000034">
    <property type="protein sequence ID" value="RZN55842.1"/>
    <property type="molecule type" value="Genomic_DNA"/>
</dbReference>
<organism evidence="2 4">
    <name type="scientific">Thermoproteota archaeon</name>
    <dbReference type="NCBI Taxonomy" id="2056631"/>
    <lineage>
        <taxon>Archaea</taxon>
        <taxon>Thermoproteota</taxon>
    </lineage>
</organism>
<accession>A0A523BFH0</accession>
<dbReference type="AlphaFoldDB" id="A0A523BFH0"/>
<dbReference type="SUPFAM" id="SSF47598">
    <property type="entry name" value="Ribbon-helix-helix"/>
    <property type="match status" value="1"/>
</dbReference>
<name>A0A523BFH0_9CREN</name>
<reference evidence="2 4" key="1">
    <citation type="journal article" date="2019" name="Nat. Microbiol.">
        <title>Expanding anaerobic alkane metabolism in the domain of Archaea.</title>
        <authorList>
            <person name="Wang Y."/>
            <person name="Wegener G."/>
            <person name="Hou J."/>
            <person name="Wang F."/>
            <person name="Xiao X."/>
        </authorList>
    </citation>
    <scope>NUCLEOTIDE SEQUENCE [LARGE SCALE GENOMIC DNA]</scope>
    <source>
        <strain evidence="2">WYZ-LMO11</strain>
    </source>
</reference>
<dbReference type="EMBL" id="QNVI01000021">
    <property type="protein sequence ID" value="TDA39706.1"/>
    <property type="molecule type" value="Genomic_DNA"/>
</dbReference>